<dbReference type="InterPro" id="IPR036866">
    <property type="entry name" value="RibonucZ/Hydroxyglut_hydro"/>
</dbReference>
<dbReference type="InterPro" id="IPR050698">
    <property type="entry name" value="MBL"/>
</dbReference>
<proteinExistence type="predicted"/>
<keyword evidence="5" id="KW-1185">Reference proteome</keyword>
<dbReference type="Proteomes" id="UP001595828">
    <property type="component" value="Unassembled WGS sequence"/>
</dbReference>
<dbReference type="Gene3D" id="3.60.15.10">
    <property type="entry name" value="Ribonuclease Z/Hydroxyacylglutathione hydrolase-like"/>
    <property type="match status" value="1"/>
</dbReference>
<feature type="domain" description="Metallo-beta-lactamase" evidence="2">
    <location>
        <begin position="18"/>
        <end position="240"/>
    </location>
</feature>
<name>A0ABV8RSN7_9SPHN</name>
<dbReference type="Pfam" id="PF07521">
    <property type="entry name" value="RMMBL"/>
    <property type="match status" value="1"/>
</dbReference>
<protein>
    <submittedName>
        <fullName evidence="4">MBL fold metallo-hydrolase</fullName>
    </submittedName>
</protein>
<evidence type="ECO:0000259" key="3">
    <source>
        <dbReference type="SMART" id="SM01027"/>
    </source>
</evidence>
<evidence type="ECO:0000313" key="5">
    <source>
        <dbReference type="Proteomes" id="UP001595828"/>
    </source>
</evidence>
<dbReference type="InterPro" id="IPR001279">
    <property type="entry name" value="Metallo-B-lactamas"/>
</dbReference>
<dbReference type="EMBL" id="JBHSDR010000006">
    <property type="protein sequence ID" value="MFC4296168.1"/>
    <property type="molecule type" value="Genomic_DNA"/>
</dbReference>
<evidence type="ECO:0000259" key="2">
    <source>
        <dbReference type="SMART" id="SM00849"/>
    </source>
</evidence>
<evidence type="ECO:0000313" key="4">
    <source>
        <dbReference type="EMBL" id="MFC4296168.1"/>
    </source>
</evidence>
<comment type="caution">
    <text evidence="4">The sequence shown here is derived from an EMBL/GenBank/DDBJ whole genome shotgun (WGS) entry which is preliminary data.</text>
</comment>
<dbReference type="SMART" id="SM00849">
    <property type="entry name" value="Lactamase_B"/>
    <property type="match status" value="1"/>
</dbReference>
<dbReference type="CDD" id="cd16295">
    <property type="entry name" value="TTHA0252-CPSF-like_MBL-fold"/>
    <property type="match status" value="1"/>
</dbReference>
<dbReference type="InterPro" id="IPR022712">
    <property type="entry name" value="Beta_Casp"/>
</dbReference>
<dbReference type="Pfam" id="PF00753">
    <property type="entry name" value="Lactamase_B"/>
    <property type="match status" value="1"/>
</dbReference>
<keyword evidence="1" id="KW-0378">Hydrolase</keyword>
<dbReference type="InterPro" id="IPR011108">
    <property type="entry name" value="RMMBL"/>
</dbReference>
<dbReference type="PANTHER" id="PTHR11203">
    <property type="entry name" value="CLEAVAGE AND POLYADENYLATION SPECIFICITY FACTOR FAMILY MEMBER"/>
    <property type="match status" value="1"/>
</dbReference>
<dbReference type="Pfam" id="PF10996">
    <property type="entry name" value="Beta-Casp"/>
    <property type="match status" value="1"/>
</dbReference>
<dbReference type="SUPFAM" id="SSF56281">
    <property type="entry name" value="Metallo-hydrolase/oxidoreductase"/>
    <property type="match status" value="1"/>
</dbReference>
<reference evidence="5" key="1">
    <citation type="journal article" date="2019" name="Int. J. Syst. Evol. Microbiol.">
        <title>The Global Catalogue of Microorganisms (GCM) 10K type strain sequencing project: providing services to taxonomists for standard genome sequencing and annotation.</title>
        <authorList>
            <consortium name="The Broad Institute Genomics Platform"/>
            <consortium name="The Broad Institute Genome Sequencing Center for Infectious Disease"/>
            <person name="Wu L."/>
            <person name="Ma J."/>
        </authorList>
    </citation>
    <scope>NUCLEOTIDE SEQUENCE [LARGE SCALE GENOMIC DNA]</scope>
    <source>
        <strain evidence="5">CGMCC 1.12989</strain>
    </source>
</reference>
<sequence>MAENSITLTFHGAAETVTGSCMEYAWGGRRILVDCGLFQGSRTLESLNYREFDFDAKSIDAVVLTHAHIDHSGLLPKLVANGFSGPIWCTAPTRDLLEFMLADAGRIQEMDAERRNRRRDRAGEPPFVPLYTEQDANAAWRKCRAVDLGEWFEPAAGFRARLWNAGHVLGSASVELEAAGARVMCSGDVGPEFKAFLEDPAGPAGFDHIVCEGTYGGRRRERLTIEQRRAVLQTEVVEALGQGGNLVIPAFALERTQELLLDLAALRSANRIPSVPVFVDSPLASEITGVFASYAAQLSDTGGSNVFADPGFHFVGSVAESIRLNSVSGAIILAASGMCEGGRIRHHLLHNLHRRDSTVLFVGFQAQGTLGRVLLEGAKVARISGSDIQVRARIREIDTYSAHADQGELLDWIAERRPVAGTVFLDHGELRELEALRGEVQRADPATKTRIPKIGEVYSLPQGQEARRLSTGRLDAQAAVGRDWQNAYADLVGGLKSELKRVPDEKREEAIRRMREVLKSYTAFRDGRREQGASAS</sequence>
<dbReference type="Gene3D" id="3.40.50.10890">
    <property type="match status" value="1"/>
</dbReference>
<dbReference type="SMART" id="SM01027">
    <property type="entry name" value="Beta-Casp"/>
    <property type="match status" value="1"/>
</dbReference>
<accession>A0ABV8RSN7</accession>
<gene>
    <name evidence="4" type="ORF">ACFO0A_13995</name>
</gene>
<organism evidence="4 5">
    <name type="scientific">Novosphingobium tardum</name>
    <dbReference type="NCBI Taxonomy" id="1538021"/>
    <lineage>
        <taxon>Bacteria</taxon>
        <taxon>Pseudomonadati</taxon>
        <taxon>Pseudomonadota</taxon>
        <taxon>Alphaproteobacteria</taxon>
        <taxon>Sphingomonadales</taxon>
        <taxon>Sphingomonadaceae</taxon>
        <taxon>Novosphingobium</taxon>
    </lineage>
</organism>
<dbReference type="PANTHER" id="PTHR11203:SF37">
    <property type="entry name" value="INTEGRATOR COMPLEX SUBUNIT 11"/>
    <property type="match status" value="1"/>
</dbReference>
<feature type="domain" description="Beta-Casp" evidence="3">
    <location>
        <begin position="256"/>
        <end position="374"/>
    </location>
</feature>
<dbReference type="RefSeq" id="WP_379539618.1">
    <property type="nucleotide sequence ID" value="NZ_JBHSDR010000006.1"/>
</dbReference>
<evidence type="ECO:0000256" key="1">
    <source>
        <dbReference type="ARBA" id="ARBA00022801"/>
    </source>
</evidence>